<evidence type="ECO:0000256" key="6">
    <source>
        <dbReference type="ARBA" id="ARBA00022777"/>
    </source>
</evidence>
<name>A0A168MMA5_ABSGL</name>
<keyword evidence="9 10" id="KW-0472">Membrane</keyword>
<sequence>MDLQYDEGFASSSSVEDAQTKDIIRRRRAQSLHRKKPSLLASSHLSSDLLQNTPFDTLGMAPMERVLWLISFLWTMYHTISLPGSSLSSGVLLSWVVLILTGLSICHAFSRTKKSKHGVTLDKSSTDLSSDDSAASPVALHFGLDGDPTLAPTQTDRSLKTQGLKLDNATLSVIPPTNRIFGASRAAFRSDADDGLLCGVLLPCIVACAQMIGVIHQGDTDAMRIVALTQAKLELVLVMSLIFLILVSADGFLHPVKRIIRKRGLFVSSILISGIFTFLFTRLTALTPVLGATPIIMTIVSVTTFQWFLYLCVVTLKRCFTLGEMCVISEGAAVMVHKTQEMLYAAFYSDKVPDYINSEEVNPETILIHAVVLGMMLIGLLSYPLLRRSRILAQKPYWRSSTSEGALTDIQRNKVMIAISFYCLTALIVVFLISPVCTAMLNQNPFLWTLEFLFSSPPRLFLCMYWVIAIGITVIIWVLLLDFPATEEQQQQAFFASSNHIKSKKLTSALNKKRKLFHGLAVVMFIPGVLFANLHMFLTEFIDNRDLGPVILSHIYLLIGCAIPVWLGGSNSFASMSGILSLGFGDALASLVGKRFGRLHWPGTKKTVEGTLAFIITVFLSALFITYSSTLIGLDDSLTYVVSAGRKEWMHYLAAVTMTGLLEALSFQNDNIIIPMYMYALVVQCQTL</sequence>
<dbReference type="PANTHER" id="PTHR13205">
    <property type="entry name" value="TRANSMEMBRANE PROTEIN 15-RELATED"/>
    <property type="match status" value="1"/>
</dbReference>
<evidence type="ECO:0000256" key="5">
    <source>
        <dbReference type="ARBA" id="ARBA00022692"/>
    </source>
</evidence>
<evidence type="ECO:0000256" key="4">
    <source>
        <dbReference type="ARBA" id="ARBA00022679"/>
    </source>
</evidence>
<feature type="transmembrane region" description="Helical" evidence="10">
    <location>
        <begin position="612"/>
        <end position="629"/>
    </location>
</feature>
<feature type="transmembrane region" description="Helical" evidence="10">
    <location>
        <begin position="415"/>
        <end position="439"/>
    </location>
</feature>
<feature type="transmembrane region" description="Helical" evidence="10">
    <location>
        <begin position="195"/>
        <end position="215"/>
    </location>
</feature>
<evidence type="ECO:0000256" key="1">
    <source>
        <dbReference type="ARBA" id="ARBA00004477"/>
    </source>
</evidence>
<keyword evidence="5 10" id="KW-0812">Transmembrane</keyword>
<keyword evidence="7" id="KW-0256">Endoplasmic reticulum</keyword>
<evidence type="ECO:0000256" key="3">
    <source>
        <dbReference type="ARBA" id="ARBA00012132"/>
    </source>
</evidence>
<feature type="transmembrane region" description="Helical" evidence="10">
    <location>
        <begin position="235"/>
        <end position="253"/>
    </location>
</feature>
<gene>
    <name evidence="11" type="primary">ABSGL_04374.1 scaffold 5409</name>
</gene>
<comment type="similarity">
    <text evidence="2">Belongs to the polyprenol kinase family.</text>
</comment>
<feature type="transmembrane region" description="Helical" evidence="10">
    <location>
        <begin position="366"/>
        <end position="386"/>
    </location>
</feature>
<keyword evidence="4" id="KW-0808">Transferase</keyword>
<dbReference type="GO" id="GO:0043048">
    <property type="term" value="P:dolichyl monophosphate biosynthetic process"/>
    <property type="evidence" value="ECO:0007669"/>
    <property type="project" value="TreeGrafter"/>
</dbReference>
<evidence type="ECO:0000313" key="11">
    <source>
        <dbReference type="EMBL" id="SAL98809.1"/>
    </source>
</evidence>
<dbReference type="GO" id="GO:0005789">
    <property type="term" value="C:endoplasmic reticulum membrane"/>
    <property type="evidence" value="ECO:0007669"/>
    <property type="project" value="UniProtKB-SubCell"/>
</dbReference>
<dbReference type="EC" id="2.7.1.108" evidence="3"/>
<keyword evidence="6" id="KW-0418">Kinase</keyword>
<feature type="transmembrane region" description="Helical" evidence="10">
    <location>
        <begin position="90"/>
        <end position="109"/>
    </location>
</feature>
<dbReference type="OrthoDB" id="377083at2759"/>
<keyword evidence="8 10" id="KW-1133">Transmembrane helix</keyword>
<evidence type="ECO:0000313" key="12">
    <source>
        <dbReference type="Proteomes" id="UP000078561"/>
    </source>
</evidence>
<feature type="transmembrane region" description="Helical" evidence="10">
    <location>
        <begin position="550"/>
        <end position="567"/>
    </location>
</feature>
<dbReference type="STRING" id="4829.A0A168MMA5"/>
<feature type="transmembrane region" description="Helical" evidence="10">
    <location>
        <begin position="649"/>
        <end position="667"/>
    </location>
</feature>
<comment type="subcellular location">
    <subcellularLocation>
        <location evidence="1">Endoplasmic reticulum membrane</location>
        <topology evidence="1">Multi-pass membrane protein</topology>
    </subcellularLocation>
</comment>
<feature type="transmembrane region" description="Helical" evidence="10">
    <location>
        <begin position="265"/>
        <end position="283"/>
    </location>
</feature>
<dbReference type="InterPro" id="IPR032974">
    <property type="entry name" value="Polypren_kinase"/>
</dbReference>
<keyword evidence="12" id="KW-1185">Reference proteome</keyword>
<evidence type="ECO:0000256" key="7">
    <source>
        <dbReference type="ARBA" id="ARBA00022824"/>
    </source>
</evidence>
<dbReference type="Proteomes" id="UP000078561">
    <property type="component" value="Unassembled WGS sequence"/>
</dbReference>
<dbReference type="OMA" id="GCASPVW"/>
<dbReference type="GO" id="GO:0004168">
    <property type="term" value="F:dolichol kinase activity"/>
    <property type="evidence" value="ECO:0007669"/>
    <property type="project" value="UniProtKB-EC"/>
</dbReference>
<dbReference type="PANTHER" id="PTHR13205:SF15">
    <property type="entry name" value="DOLICHOL KINASE"/>
    <property type="match status" value="1"/>
</dbReference>
<accession>A0A168MMA5</accession>
<evidence type="ECO:0000256" key="10">
    <source>
        <dbReference type="SAM" id="Phobius"/>
    </source>
</evidence>
<dbReference type="EMBL" id="LT552359">
    <property type="protein sequence ID" value="SAL98809.1"/>
    <property type="molecule type" value="Genomic_DNA"/>
</dbReference>
<evidence type="ECO:0000256" key="9">
    <source>
        <dbReference type="ARBA" id="ARBA00023136"/>
    </source>
</evidence>
<dbReference type="AlphaFoldDB" id="A0A168MMA5"/>
<feature type="transmembrane region" description="Helical" evidence="10">
    <location>
        <begin position="460"/>
        <end position="480"/>
    </location>
</feature>
<protein>
    <recommendedName>
        <fullName evidence="3">dolichol kinase</fullName>
        <ecNumber evidence="3">2.7.1.108</ecNumber>
    </recommendedName>
</protein>
<proteinExistence type="inferred from homology"/>
<organism evidence="11">
    <name type="scientific">Absidia glauca</name>
    <name type="common">Pin mould</name>
    <dbReference type="NCBI Taxonomy" id="4829"/>
    <lineage>
        <taxon>Eukaryota</taxon>
        <taxon>Fungi</taxon>
        <taxon>Fungi incertae sedis</taxon>
        <taxon>Mucoromycota</taxon>
        <taxon>Mucoromycotina</taxon>
        <taxon>Mucoromycetes</taxon>
        <taxon>Mucorales</taxon>
        <taxon>Cunninghamellaceae</taxon>
        <taxon>Absidia</taxon>
    </lineage>
</organism>
<feature type="transmembrane region" description="Helical" evidence="10">
    <location>
        <begin position="516"/>
        <end position="538"/>
    </location>
</feature>
<dbReference type="InParanoid" id="A0A168MMA5"/>
<evidence type="ECO:0000256" key="2">
    <source>
        <dbReference type="ARBA" id="ARBA00010794"/>
    </source>
</evidence>
<feature type="transmembrane region" description="Helical" evidence="10">
    <location>
        <begin position="295"/>
        <end position="316"/>
    </location>
</feature>
<reference evidence="11" key="1">
    <citation type="submission" date="2016-04" db="EMBL/GenBank/DDBJ databases">
        <authorList>
            <person name="Evans L.H."/>
            <person name="Alamgir A."/>
            <person name="Owens N."/>
            <person name="Weber N.D."/>
            <person name="Virtaneva K."/>
            <person name="Barbian K."/>
            <person name="Babar A."/>
            <person name="Rosenke K."/>
        </authorList>
    </citation>
    <scope>NUCLEOTIDE SEQUENCE [LARGE SCALE GENOMIC DNA]</scope>
    <source>
        <strain evidence="11">CBS 101.48</strain>
    </source>
</reference>
<evidence type="ECO:0000256" key="8">
    <source>
        <dbReference type="ARBA" id="ARBA00022989"/>
    </source>
</evidence>